<keyword evidence="1" id="KW-0472">Membrane</keyword>
<protein>
    <recommendedName>
        <fullName evidence="4">YbaB/EbfC DNA-binding family protein</fullName>
    </recommendedName>
</protein>
<reference evidence="3" key="1">
    <citation type="submission" date="2016-10" db="EMBL/GenBank/DDBJ databases">
        <authorList>
            <person name="Varghese N."/>
            <person name="Submissions S."/>
        </authorList>
    </citation>
    <scope>NUCLEOTIDE SEQUENCE [LARGE SCALE GENOMIC DNA]</scope>
    <source>
        <strain evidence="3">CGMCC 4.3525</strain>
    </source>
</reference>
<dbReference type="Pfam" id="PF02575">
    <property type="entry name" value="YbaB_DNA_bd"/>
    <property type="match status" value="1"/>
</dbReference>
<accession>A0A1H9W8J0</accession>
<sequence>MVLVPRMIPMIDSPQVAIALAARWHRARTFVLISMVGMPLLLGLVCLGFALLPHLQAAEVPWWSVIPVLTAAAAGAALVVWLRRDGLADPASWFPATVLMTGTQLVLGVVPGFGIAVRTATGTAVAVKALLALGVLGAGSAWPLALRACRSLLASPVAELGSTPLRLVFQYSSSRIVIGTDRVDWAFREGGGRLDAGVSFRHLHEVTVTSTGRDDRPALVLRTSSGTWTVPVEEAVAIAELLRVRMNRWEQRVEAAVERERARYLEMMQLLGATTATAATDDGSVAVTVDTNGIVTDIELTERIIGKNPQLVSADLLVCLEQARAAVREHVQDLMVERYVNSPTKEELALFAHQVPEQSAA</sequence>
<dbReference type="InterPro" id="IPR004401">
    <property type="entry name" value="YbaB/EbfC"/>
</dbReference>
<evidence type="ECO:0000256" key="1">
    <source>
        <dbReference type="SAM" id="Phobius"/>
    </source>
</evidence>
<dbReference type="Gene3D" id="3.30.1310.10">
    <property type="entry name" value="Nucleoid-associated protein YbaB-like domain"/>
    <property type="match status" value="1"/>
</dbReference>
<dbReference type="InterPro" id="IPR036894">
    <property type="entry name" value="YbaB-like_sf"/>
</dbReference>
<feature type="transmembrane region" description="Helical" evidence="1">
    <location>
        <begin position="62"/>
        <end position="82"/>
    </location>
</feature>
<keyword evidence="1" id="KW-1133">Transmembrane helix</keyword>
<evidence type="ECO:0000313" key="2">
    <source>
        <dbReference type="EMBL" id="SES30208.1"/>
    </source>
</evidence>
<dbReference type="EMBL" id="FOFR01000031">
    <property type="protein sequence ID" value="SES30208.1"/>
    <property type="molecule type" value="Genomic_DNA"/>
</dbReference>
<name>A0A1H9W8J0_9PSEU</name>
<gene>
    <name evidence="2" type="ORF">SAMN05216188_13154</name>
</gene>
<dbReference type="Proteomes" id="UP000199352">
    <property type="component" value="Unassembled WGS sequence"/>
</dbReference>
<dbReference type="AlphaFoldDB" id="A0A1H9W8J0"/>
<feature type="transmembrane region" description="Helical" evidence="1">
    <location>
        <begin position="30"/>
        <end position="50"/>
    </location>
</feature>
<dbReference type="STRING" id="402600.SAMN05216188_13154"/>
<evidence type="ECO:0008006" key="4">
    <source>
        <dbReference type="Google" id="ProtNLM"/>
    </source>
</evidence>
<keyword evidence="1" id="KW-0812">Transmembrane</keyword>
<organism evidence="2 3">
    <name type="scientific">Lentzea xinjiangensis</name>
    <dbReference type="NCBI Taxonomy" id="402600"/>
    <lineage>
        <taxon>Bacteria</taxon>
        <taxon>Bacillati</taxon>
        <taxon>Actinomycetota</taxon>
        <taxon>Actinomycetes</taxon>
        <taxon>Pseudonocardiales</taxon>
        <taxon>Pseudonocardiaceae</taxon>
        <taxon>Lentzea</taxon>
    </lineage>
</organism>
<dbReference type="SUPFAM" id="SSF82607">
    <property type="entry name" value="YbaB-like"/>
    <property type="match status" value="1"/>
</dbReference>
<feature type="transmembrane region" description="Helical" evidence="1">
    <location>
        <begin position="123"/>
        <end position="145"/>
    </location>
</feature>
<keyword evidence="3" id="KW-1185">Reference proteome</keyword>
<dbReference type="GO" id="GO:0003677">
    <property type="term" value="F:DNA binding"/>
    <property type="evidence" value="ECO:0007669"/>
    <property type="project" value="InterPro"/>
</dbReference>
<proteinExistence type="predicted"/>
<feature type="transmembrane region" description="Helical" evidence="1">
    <location>
        <begin position="94"/>
        <end position="117"/>
    </location>
</feature>
<evidence type="ECO:0000313" key="3">
    <source>
        <dbReference type="Proteomes" id="UP000199352"/>
    </source>
</evidence>